<comment type="caution">
    <text evidence="3">The sequence shown here is derived from an EMBL/GenBank/DDBJ whole genome shotgun (WGS) entry which is preliminary data.</text>
</comment>
<protein>
    <recommendedName>
        <fullName evidence="2">Tf2-1-like SH3-like domain-containing protein</fullName>
    </recommendedName>
</protein>
<feature type="compositionally biased region" description="Basic and acidic residues" evidence="1">
    <location>
        <begin position="266"/>
        <end position="291"/>
    </location>
</feature>
<feature type="region of interest" description="Disordered" evidence="1">
    <location>
        <begin position="67"/>
        <end position="88"/>
    </location>
</feature>
<dbReference type="Pfam" id="PF24626">
    <property type="entry name" value="SH3_Tf2-1"/>
    <property type="match status" value="1"/>
</dbReference>
<feature type="compositionally biased region" description="Basic and acidic residues" evidence="1">
    <location>
        <begin position="70"/>
        <end position="88"/>
    </location>
</feature>
<dbReference type="InterPro" id="IPR056924">
    <property type="entry name" value="SH3_Tf2-1"/>
</dbReference>
<name>A0ABQ5GV23_9ASTR</name>
<feature type="domain" description="Tf2-1-like SH3-like" evidence="2">
    <location>
        <begin position="497"/>
        <end position="532"/>
    </location>
</feature>
<feature type="region of interest" description="Disordered" evidence="1">
    <location>
        <begin position="266"/>
        <end position="295"/>
    </location>
</feature>
<evidence type="ECO:0000313" key="4">
    <source>
        <dbReference type="Proteomes" id="UP001151760"/>
    </source>
</evidence>
<reference evidence="3" key="2">
    <citation type="submission" date="2022-01" db="EMBL/GenBank/DDBJ databases">
        <authorList>
            <person name="Yamashiro T."/>
            <person name="Shiraishi A."/>
            <person name="Satake H."/>
            <person name="Nakayama K."/>
        </authorList>
    </citation>
    <scope>NUCLEOTIDE SEQUENCE</scope>
</reference>
<evidence type="ECO:0000259" key="2">
    <source>
        <dbReference type="Pfam" id="PF24626"/>
    </source>
</evidence>
<evidence type="ECO:0000313" key="3">
    <source>
        <dbReference type="EMBL" id="GJT79225.1"/>
    </source>
</evidence>
<gene>
    <name evidence="3" type="ORF">Tco_1053567</name>
</gene>
<sequence length="583" mass="65615">MYNPKSLLDAYHVAKWQESMNDIIRKNSSTSLSSSSKIDHSKAEKEVNVELEFHSDGKEHVKGIRMKSKGSNELDDKNMDKVSLDSSKDTDTGEAFLNDIKIDSKGWVDYDSSCDESELESIMSCKVDVEGVVNCEGDRKDHEFGSTEVVDNNIDLKNLVEVSKEGDKDEEMSSKDLSRVVDNNTCYVEMTTKVANIRVSVTNVQYDKAYHLLEIQDNKEDDGVKCNEEVRNLVNGVPGMEIDSGRSGNSNSDAMEFDDVMINLDKEDAKRDSQKEVKNRKEYDGEQEENKKRRSLSILVSLGESHGGAKGSEMNKSNMRPLDDEFDMCTLEVEKKSKYDEVIRSNSIEKLMKAIGILDGDVKLYLKKAIHTCCKLKNKRWKFDIWKWRKRKKTVGTKNILVVSDIALGKDNICSWWVEPNDPFDVTSGSVTTLKREDFLGLGDSNECVNVVKMHLTKQIMTKVLTDEPIKLVSTLQAPATTHSEKGTKGLKRCVRQRYQHKLPTKFYGPYQVIVKVGKVAYKVELLKDAKIVTDIGTFPVCNDGGLIVVGPPVVLEGMMQKRGDKVVYVLVQWIIGTTIGAI</sequence>
<evidence type="ECO:0000256" key="1">
    <source>
        <dbReference type="SAM" id="MobiDB-lite"/>
    </source>
</evidence>
<proteinExistence type="predicted"/>
<dbReference type="EMBL" id="BQNB010018880">
    <property type="protein sequence ID" value="GJT79225.1"/>
    <property type="molecule type" value="Genomic_DNA"/>
</dbReference>
<organism evidence="3 4">
    <name type="scientific">Tanacetum coccineum</name>
    <dbReference type="NCBI Taxonomy" id="301880"/>
    <lineage>
        <taxon>Eukaryota</taxon>
        <taxon>Viridiplantae</taxon>
        <taxon>Streptophyta</taxon>
        <taxon>Embryophyta</taxon>
        <taxon>Tracheophyta</taxon>
        <taxon>Spermatophyta</taxon>
        <taxon>Magnoliopsida</taxon>
        <taxon>eudicotyledons</taxon>
        <taxon>Gunneridae</taxon>
        <taxon>Pentapetalae</taxon>
        <taxon>asterids</taxon>
        <taxon>campanulids</taxon>
        <taxon>Asterales</taxon>
        <taxon>Asteraceae</taxon>
        <taxon>Asteroideae</taxon>
        <taxon>Anthemideae</taxon>
        <taxon>Anthemidinae</taxon>
        <taxon>Tanacetum</taxon>
    </lineage>
</organism>
<accession>A0ABQ5GV23</accession>
<keyword evidence="4" id="KW-1185">Reference proteome</keyword>
<dbReference type="Proteomes" id="UP001151760">
    <property type="component" value="Unassembled WGS sequence"/>
</dbReference>
<reference evidence="3" key="1">
    <citation type="journal article" date="2022" name="Int. J. Mol. Sci.">
        <title>Draft Genome of Tanacetum Coccineum: Genomic Comparison of Closely Related Tanacetum-Family Plants.</title>
        <authorList>
            <person name="Yamashiro T."/>
            <person name="Shiraishi A."/>
            <person name="Nakayama K."/>
            <person name="Satake H."/>
        </authorList>
    </citation>
    <scope>NUCLEOTIDE SEQUENCE</scope>
</reference>